<sequence length="176" mass="19610">MTNQTAVLVIDAQVGLVEGPKEMYRKEATLERIQSVLTKARTAQLPVLYVQDDDVAPINTPEWEIHPAVAPIDGEPSVRKKATDAFYMTDLHQKLSELGVNHLIIMGFKTEYCIDSACRRATTLGYRVTLVKDAHSTTDNAVLTAEQIVAHHNCNLHGLDNLEQYILVVPADEIQF</sequence>
<accession>A0ABS1JA23</accession>
<dbReference type="Pfam" id="PF00857">
    <property type="entry name" value="Isochorismatase"/>
    <property type="match status" value="1"/>
</dbReference>
<evidence type="ECO:0000256" key="2">
    <source>
        <dbReference type="ARBA" id="ARBA00022801"/>
    </source>
</evidence>
<dbReference type="EMBL" id="JAEQNB010000003">
    <property type="protein sequence ID" value="MBL0387075.1"/>
    <property type="molecule type" value="Genomic_DNA"/>
</dbReference>
<dbReference type="PANTHER" id="PTHR43540:SF14">
    <property type="entry name" value="ISOCHORISMATASE"/>
    <property type="match status" value="1"/>
</dbReference>
<dbReference type="Gene3D" id="3.40.50.850">
    <property type="entry name" value="Isochorismatase-like"/>
    <property type="match status" value="1"/>
</dbReference>
<organism evidence="4 5">
    <name type="scientific">Tumebacillus amylolyticus</name>
    <dbReference type="NCBI Taxonomy" id="2801339"/>
    <lineage>
        <taxon>Bacteria</taxon>
        <taxon>Bacillati</taxon>
        <taxon>Bacillota</taxon>
        <taxon>Bacilli</taxon>
        <taxon>Bacillales</taxon>
        <taxon>Alicyclobacillaceae</taxon>
        <taxon>Tumebacillus</taxon>
    </lineage>
</organism>
<evidence type="ECO:0000259" key="3">
    <source>
        <dbReference type="Pfam" id="PF00857"/>
    </source>
</evidence>
<reference evidence="4 5" key="1">
    <citation type="submission" date="2021-01" db="EMBL/GenBank/DDBJ databases">
        <title>Tumebacillus sp. strain ITR2 16S ribosomal RNA gene Genome sequencing and assembly.</title>
        <authorList>
            <person name="Kang M."/>
        </authorList>
    </citation>
    <scope>NUCLEOTIDE SEQUENCE [LARGE SCALE GENOMIC DNA]</scope>
    <source>
        <strain evidence="4 5">ITR2</strain>
    </source>
</reference>
<dbReference type="Proteomes" id="UP000602284">
    <property type="component" value="Unassembled WGS sequence"/>
</dbReference>
<dbReference type="GO" id="GO:0016787">
    <property type="term" value="F:hydrolase activity"/>
    <property type="evidence" value="ECO:0007669"/>
    <property type="project" value="UniProtKB-KW"/>
</dbReference>
<evidence type="ECO:0000313" key="4">
    <source>
        <dbReference type="EMBL" id="MBL0387075.1"/>
    </source>
</evidence>
<dbReference type="InterPro" id="IPR036380">
    <property type="entry name" value="Isochorismatase-like_sf"/>
</dbReference>
<keyword evidence="2 4" id="KW-0378">Hydrolase</keyword>
<comment type="caution">
    <text evidence="4">The sequence shown here is derived from an EMBL/GenBank/DDBJ whole genome shotgun (WGS) entry which is preliminary data.</text>
</comment>
<dbReference type="InterPro" id="IPR000868">
    <property type="entry name" value="Isochorismatase-like_dom"/>
</dbReference>
<comment type="similarity">
    <text evidence="1">Belongs to the isochorismatase family.</text>
</comment>
<dbReference type="CDD" id="cd01014">
    <property type="entry name" value="nicotinamidase_related"/>
    <property type="match status" value="1"/>
</dbReference>
<dbReference type="SUPFAM" id="SSF52499">
    <property type="entry name" value="Isochorismatase-like hydrolases"/>
    <property type="match status" value="1"/>
</dbReference>
<proteinExistence type="inferred from homology"/>
<name>A0ABS1JA23_9BACL</name>
<keyword evidence="5" id="KW-1185">Reference proteome</keyword>
<evidence type="ECO:0000256" key="1">
    <source>
        <dbReference type="ARBA" id="ARBA00006336"/>
    </source>
</evidence>
<dbReference type="PANTHER" id="PTHR43540">
    <property type="entry name" value="PEROXYUREIDOACRYLATE/UREIDOACRYLATE AMIDOHYDROLASE-RELATED"/>
    <property type="match status" value="1"/>
</dbReference>
<dbReference type="InterPro" id="IPR050272">
    <property type="entry name" value="Isochorismatase-like_hydrls"/>
</dbReference>
<gene>
    <name evidence="4" type="ORF">JJB07_10475</name>
</gene>
<feature type="domain" description="Isochorismatase-like" evidence="3">
    <location>
        <begin position="5"/>
        <end position="139"/>
    </location>
</feature>
<evidence type="ECO:0000313" key="5">
    <source>
        <dbReference type="Proteomes" id="UP000602284"/>
    </source>
</evidence>
<protein>
    <submittedName>
        <fullName evidence="4">Cysteine hydrolase</fullName>
    </submittedName>
</protein>
<dbReference type="RefSeq" id="WP_201634731.1">
    <property type="nucleotide sequence ID" value="NZ_JAEQNB010000003.1"/>
</dbReference>